<organism evidence="7 8">
    <name type="scientific">Planococcus halocryophilus</name>
    <dbReference type="NCBI Taxonomy" id="1215089"/>
    <lineage>
        <taxon>Bacteria</taxon>
        <taxon>Bacillati</taxon>
        <taxon>Bacillota</taxon>
        <taxon>Bacilli</taxon>
        <taxon>Bacillales</taxon>
        <taxon>Caryophanaceae</taxon>
        <taxon>Planococcus</taxon>
    </lineage>
</organism>
<dbReference type="AlphaFoldDB" id="A0A1C7DRP3"/>
<dbReference type="SUPFAM" id="SSF52317">
    <property type="entry name" value="Class I glutamine amidotransferase-like"/>
    <property type="match status" value="1"/>
</dbReference>
<accession>A0A1C7DRP3</accession>
<dbReference type="PROSITE" id="PS51274">
    <property type="entry name" value="GATASE_COBBQ"/>
    <property type="match status" value="1"/>
</dbReference>
<dbReference type="PANTHER" id="PTHR21343:SF1">
    <property type="entry name" value="COBYRIC ACID SYNTHASE"/>
    <property type="match status" value="1"/>
</dbReference>
<keyword evidence="3 4" id="KW-0315">Glutamine amidotransferase</keyword>
<dbReference type="Pfam" id="PF07685">
    <property type="entry name" value="GATase_3"/>
    <property type="match status" value="1"/>
</dbReference>
<gene>
    <name evidence="4" type="primary">cobQ</name>
    <name evidence="7" type="ORF">BBI08_09420</name>
</gene>
<dbReference type="Proteomes" id="UP000092687">
    <property type="component" value="Chromosome"/>
</dbReference>
<feature type="active site" evidence="4">
    <location>
        <position position="427"/>
    </location>
</feature>
<feature type="active site" description="Nucleophile" evidence="4">
    <location>
        <position position="330"/>
    </location>
</feature>
<keyword evidence="2 4" id="KW-0169">Cobalamin biosynthesis</keyword>
<reference evidence="7" key="1">
    <citation type="submission" date="2016-10" db="EMBL/GenBank/DDBJ databases">
        <authorList>
            <person name="de Groot N.N."/>
        </authorList>
    </citation>
    <scope>NUCLEOTIDE SEQUENCE</scope>
    <source>
        <strain evidence="7">DSM 24743</strain>
    </source>
</reference>
<name>A0A1C7DRP3_9BACL</name>
<dbReference type="InterPro" id="IPR011698">
    <property type="entry name" value="GATase_3"/>
</dbReference>
<evidence type="ECO:0000259" key="6">
    <source>
        <dbReference type="Pfam" id="PF07685"/>
    </source>
</evidence>
<keyword evidence="8" id="KW-1185">Reference proteome</keyword>
<dbReference type="GO" id="GO:0003824">
    <property type="term" value="F:catalytic activity"/>
    <property type="evidence" value="ECO:0007669"/>
    <property type="project" value="InterPro"/>
</dbReference>
<dbReference type="EMBL" id="CP016537">
    <property type="protein sequence ID" value="ANU14062.1"/>
    <property type="molecule type" value="Genomic_DNA"/>
</dbReference>
<feature type="domain" description="CobB/CobQ-like glutamine amidotransferase" evidence="6">
    <location>
        <begin position="254"/>
        <end position="433"/>
    </location>
</feature>
<dbReference type="InterPro" id="IPR004459">
    <property type="entry name" value="CobQ_synth"/>
</dbReference>
<evidence type="ECO:0000313" key="8">
    <source>
        <dbReference type="Proteomes" id="UP000092687"/>
    </source>
</evidence>
<dbReference type="CDD" id="cd05389">
    <property type="entry name" value="CobQ_N"/>
    <property type="match status" value="1"/>
</dbReference>
<comment type="similarity">
    <text evidence="4">Belongs to the CobB/CobQ family. CobQ subfamily.</text>
</comment>
<evidence type="ECO:0000259" key="5">
    <source>
        <dbReference type="Pfam" id="PF01656"/>
    </source>
</evidence>
<evidence type="ECO:0000256" key="3">
    <source>
        <dbReference type="ARBA" id="ARBA00022962"/>
    </source>
</evidence>
<dbReference type="InterPro" id="IPR002586">
    <property type="entry name" value="CobQ/CobB/MinD/ParA_Nub-bd_dom"/>
</dbReference>
<dbReference type="InterPro" id="IPR033949">
    <property type="entry name" value="CobQ_GATase1"/>
</dbReference>
<dbReference type="NCBIfam" id="NF001989">
    <property type="entry name" value="PRK00784.1"/>
    <property type="match status" value="1"/>
</dbReference>
<dbReference type="OrthoDB" id="9808302at2"/>
<dbReference type="RefSeq" id="WP_008496866.1">
    <property type="nucleotide sequence ID" value="NZ_CP016537.2"/>
</dbReference>
<protein>
    <recommendedName>
        <fullName evidence="4">Cobyric acid synthase</fullName>
    </recommendedName>
</protein>
<dbReference type="Gene3D" id="3.40.50.880">
    <property type="match status" value="1"/>
</dbReference>
<dbReference type="UniPathway" id="UPA00148"/>
<dbReference type="CDD" id="cd01750">
    <property type="entry name" value="GATase1_CobQ"/>
    <property type="match status" value="1"/>
</dbReference>
<dbReference type="STRING" id="1215089.BBI08_09420"/>
<dbReference type="KEGG" id="phc:BBI08_09420"/>
<evidence type="ECO:0000256" key="1">
    <source>
        <dbReference type="ARBA" id="ARBA00004953"/>
    </source>
</evidence>
<dbReference type="HAMAP" id="MF_00028">
    <property type="entry name" value="CobQ"/>
    <property type="match status" value="1"/>
</dbReference>
<dbReference type="GO" id="GO:0009236">
    <property type="term" value="P:cobalamin biosynthetic process"/>
    <property type="evidence" value="ECO:0007669"/>
    <property type="project" value="UniProtKB-UniRule"/>
</dbReference>
<dbReference type="InterPro" id="IPR027417">
    <property type="entry name" value="P-loop_NTPase"/>
</dbReference>
<evidence type="ECO:0000256" key="2">
    <source>
        <dbReference type="ARBA" id="ARBA00022573"/>
    </source>
</evidence>
<dbReference type="PANTHER" id="PTHR21343">
    <property type="entry name" value="DETHIOBIOTIN SYNTHETASE"/>
    <property type="match status" value="1"/>
</dbReference>
<evidence type="ECO:0000256" key="4">
    <source>
        <dbReference type="HAMAP-Rule" id="MF_00028"/>
    </source>
</evidence>
<dbReference type="InterPro" id="IPR029062">
    <property type="entry name" value="Class_I_gatase-like"/>
</dbReference>
<dbReference type="Pfam" id="PF01656">
    <property type="entry name" value="CbiA"/>
    <property type="match status" value="1"/>
</dbReference>
<proteinExistence type="inferred from homology"/>
<evidence type="ECO:0000313" key="7">
    <source>
        <dbReference type="EMBL" id="ANU14062.1"/>
    </source>
</evidence>
<dbReference type="GO" id="GO:0015420">
    <property type="term" value="F:ABC-type vitamin B12 transporter activity"/>
    <property type="evidence" value="ECO:0007669"/>
    <property type="project" value="UniProtKB-UniRule"/>
</dbReference>
<feature type="domain" description="CobQ/CobB/MinD/ParA nucleotide binding" evidence="5">
    <location>
        <begin position="4"/>
        <end position="227"/>
    </location>
</feature>
<comment type="function">
    <text evidence="4">Catalyzes amidations at positions B, D, E, and G on adenosylcobyrinic A,C-diamide. NH(2) groups are provided by glutamine, and one molecule of ATP is hydrogenolyzed for each amidation.</text>
</comment>
<dbReference type="SUPFAM" id="SSF52540">
    <property type="entry name" value="P-loop containing nucleoside triphosphate hydrolases"/>
    <property type="match status" value="1"/>
</dbReference>
<comment type="pathway">
    <text evidence="1 4">Cofactor biosynthesis; adenosylcobalamin biosynthesis.</text>
</comment>
<dbReference type="Gene3D" id="3.40.50.300">
    <property type="entry name" value="P-loop containing nucleotide triphosphate hydrolases"/>
    <property type="match status" value="1"/>
</dbReference>
<sequence>MRGIMIQGTSSDVGKSMLCTAFCRILSDQGVKVAPFKSQNMSNNSYVTILGEEIGRAQGVQAEAARTIATVDMNPILLKPESGMKSQVVLFGKKLETMDGMDYRAQFYEKGLQAIDKALTNLAGNFTHIVIEGAGSPAEMNLNDRELVNMTVAKRADVPVVLVADIERGGVFASIVGTLALIPEKERIKGLIINKFRGDAKLFEDGVRFLESYTGIPVLGVIPYMDSHEIEQEDSLGVGAVQQKSVIKGAIDLVVCKHPYVSNFTDIEPFLTERDVTVRWVESVEEIGQPDIILLPGTKSTIADLRFWKKQGLDEKLKSLSGDTWIVGLCGGFQMLAENLSDPHGYDGVAVKAEVGFGLVPNMHVRFEKEKMVRRQKGIVKFEALEAQVIGYEIHHGRVTGIEHWLIDCGDSVEGYYRDRVIGTHLHGFFRDRSCRTAFLAPIRKQKNLPIPVHEKSEDPFDRWAKHVKNHLDWQKVTEIMEANQ</sequence>
<dbReference type="InterPro" id="IPR047045">
    <property type="entry name" value="CobQ_N"/>
</dbReference>
<dbReference type="NCBIfam" id="TIGR00313">
    <property type="entry name" value="cobQ"/>
    <property type="match status" value="1"/>
</dbReference>